<organism evidence="1 2">
    <name type="scientific">Diaporthe vaccinii</name>
    <dbReference type="NCBI Taxonomy" id="105482"/>
    <lineage>
        <taxon>Eukaryota</taxon>
        <taxon>Fungi</taxon>
        <taxon>Dikarya</taxon>
        <taxon>Ascomycota</taxon>
        <taxon>Pezizomycotina</taxon>
        <taxon>Sordariomycetes</taxon>
        <taxon>Sordariomycetidae</taxon>
        <taxon>Diaporthales</taxon>
        <taxon>Diaporthaceae</taxon>
        <taxon>Diaporthe</taxon>
        <taxon>Diaporthe eres species complex</taxon>
    </lineage>
</organism>
<evidence type="ECO:0000313" key="2">
    <source>
        <dbReference type="Proteomes" id="UP001600888"/>
    </source>
</evidence>
<dbReference type="EMBL" id="JBAWTH010000001">
    <property type="protein sequence ID" value="KAL2293489.1"/>
    <property type="molecule type" value="Genomic_DNA"/>
</dbReference>
<keyword evidence="2" id="KW-1185">Reference proteome</keyword>
<reference evidence="1 2" key="1">
    <citation type="submission" date="2024-03" db="EMBL/GenBank/DDBJ databases">
        <title>A high-quality draft genome sequence of Diaporthe vaccinii, a causative agent of upright dieback and viscid rot disease in cranberry plants.</title>
        <authorList>
            <person name="Sarrasin M."/>
            <person name="Lang B.F."/>
            <person name="Burger G."/>
        </authorList>
    </citation>
    <scope>NUCLEOTIDE SEQUENCE [LARGE SCALE GENOMIC DNA]</scope>
    <source>
        <strain evidence="1 2">IS7</strain>
    </source>
</reference>
<dbReference type="Proteomes" id="UP001600888">
    <property type="component" value="Unassembled WGS sequence"/>
</dbReference>
<proteinExistence type="predicted"/>
<sequence>MTDEHVRMLDVCPQEIPRVGLRAALLGDEISPYLDMRSVQDRAVRGPLLDQGNQPRHLRVIDHNDISSALLRPAEGAAIREPITFSINVVHILGDTEDSRPRLWHVPGQINAHEPSEADERMTHQGDTTPLRCATEEGNLGLLVAEPIGILNSRSPGWGCARILMVLYDGEVSTERGISLNDTAKANLKKGH</sequence>
<accession>A0ABR4FFM0</accession>
<gene>
    <name evidence="1" type="ORF">FJTKL_05381</name>
</gene>
<name>A0ABR4FFM0_9PEZI</name>
<protein>
    <submittedName>
        <fullName evidence="1">Uncharacterized protein</fullName>
    </submittedName>
</protein>
<evidence type="ECO:0000313" key="1">
    <source>
        <dbReference type="EMBL" id="KAL2293489.1"/>
    </source>
</evidence>
<comment type="caution">
    <text evidence="1">The sequence shown here is derived from an EMBL/GenBank/DDBJ whole genome shotgun (WGS) entry which is preliminary data.</text>
</comment>